<evidence type="ECO:0000313" key="2">
    <source>
        <dbReference type="EMBL" id="MEK8046732.1"/>
    </source>
</evidence>
<gene>
    <name evidence="2" type="ORF">AACH00_10265</name>
</gene>
<name>A0ABU9C8K5_9BURK</name>
<reference evidence="2 3" key="1">
    <citation type="submission" date="2024-04" db="EMBL/GenBank/DDBJ databases">
        <title>Novel species of the genus Ideonella isolated from streams.</title>
        <authorList>
            <person name="Lu H."/>
        </authorList>
    </citation>
    <scope>NUCLEOTIDE SEQUENCE [LARGE SCALE GENOMIC DNA]</scope>
    <source>
        <strain evidence="2 3">LYT19W</strain>
    </source>
</reference>
<proteinExistence type="predicted"/>
<dbReference type="EMBL" id="JBBUTI010000006">
    <property type="protein sequence ID" value="MEK8046732.1"/>
    <property type="molecule type" value="Genomic_DNA"/>
</dbReference>
<evidence type="ECO:0000259" key="1">
    <source>
        <dbReference type="Pfam" id="PF07819"/>
    </source>
</evidence>
<dbReference type="InterPro" id="IPR012908">
    <property type="entry name" value="PGAP1-ab_dom-like"/>
</dbReference>
<sequence>MKKPGKRPVTTALSALSDLRGSVRLAVEGTQGVTGMVESVHQRVVSLAPPLGKVADTRTTGLTGFVYRSIRNTTHWVGTGLDAALALAQRTLAALPDDDTAVAATDGAAPPQRRLAVLAALNGVLGDHLAATDNPLALTMGLHRRPADVPATPHVLVLVHGLCMNDLQWTHQGHDHGQMLAAAGWSPVYARYNSGLHISANGLALAQHLERCLAAWPVPVASVALLGHSMGGLVLRSALQQAQAAGMAWPAQVRQLVCLGTPHHGAPLEQAGSWVHQALSLSPYLMPFTRLAGLRSAGITDLRYGNLLASDIRHAQRHVGRDQRTPVSLPAGVASYAVAGSLAPAWLGDGLVTIDSALGRHRQSSRALGFPASRTFVAKGCGHMNLLDNEAVQRHLQKWLTL</sequence>
<dbReference type="Pfam" id="PF07819">
    <property type="entry name" value="PGAP1"/>
    <property type="match status" value="1"/>
</dbReference>
<comment type="caution">
    <text evidence="2">The sequence shown here is derived from an EMBL/GenBank/DDBJ whole genome shotgun (WGS) entry which is preliminary data.</text>
</comment>
<keyword evidence="2" id="KW-0378">Hydrolase</keyword>
<dbReference type="InterPro" id="IPR029058">
    <property type="entry name" value="AB_hydrolase_fold"/>
</dbReference>
<dbReference type="PANTHER" id="PTHR37946">
    <property type="entry name" value="SLL1969 PROTEIN"/>
    <property type="match status" value="1"/>
</dbReference>
<dbReference type="Proteomes" id="UP001379945">
    <property type="component" value="Unassembled WGS sequence"/>
</dbReference>
<dbReference type="Gene3D" id="3.40.50.1820">
    <property type="entry name" value="alpha/beta hydrolase"/>
    <property type="match status" value="1"/>
</dbReference>
<accession>A0ABU9C8K5</accession>
<feature type="domain" description="GPI inositol-deacylase PGAP1-like alpha/beta" evidence="1">
    <location>
        <begin position="220"/>
        <end position="358"/>
    </location>
</feature>
<protein>
    <submittedName>
        <fullName evidence="2">Alpha/beta hydrolase</fullName>
    </submittedName>
</protein>
<dbReference type="GO" id="GO:0016787">
    <property type="term" value="F:hydrolase activity"/>
    <property type="evidence" value="ECO:0007669"/>
    <property type="project" value="UniProtKB-KW"/>
</dbReference>
<organism evidence="2 3">
    <name type="scientific">Ideonella margarita</name>
    <dbReference type="NCBI Taxonomy" id="2984191"/>
    <lineage>
        <taxon>Bacteria</taxon>
        <taxon>Pseudomonadati</taxon>
        <taxon>Pseudomonadota</taxon>
        <taxon>Betaproteobacteria</taxon>
        <taxon>Burkholderiales</taxon>
        <taxon>Sphaerotilaceae</taxon>
        <taxon>Ideonella</taxon>
    </lineage>
</organism>
<dbReference type="PANTHER" id="PTHR37946:SF1">
    <property type="entry name" value="SLL1969 PROTEIN"/>
    <property type="match status" value="1"/>
</dbReference>
<keyword evidence="3" id="KW-1185">Reference proteome</keyword>
<evidence type="ECO:0000313" key="3">
    <source>
        <dbReference type="Proteomes" id="UP001379945"/>
    </source>
</evidence>
<dbReference type="RefSeq" id="WP_341399029.1">
    <property type="nucleotide sequence ID" value="NZ_JBBUTI010000006.1"/>
</dbReference>
<dbReference type="SUPFAM" id="SSF53474">
    <property type="entry name" value="alpha/beta-Hydrolases"/>
    <property type="match status" value="1"/>
</dbReference>